<name>A0ABT7ZVH1_9FLAO</name>
<gene>
    <name evidence="1" type="ORF">QMA06_09555</name>
</gene>
<sequence length="231" mass="27596">MTLKLVTFLLLSTYCFSQEHYEFDYFIETEHIFYKDLIKIKDRQYRQIDTTISKYYLTNSKQNNYQAVITEEDSLHYRLVFTDRNGIYSNATFLKSDLHTAKILNIQSKHKIYASIRSRNQIKSHGFNKVSDTIINGDVHCKYELELFKSRKIKRKKLGAQYVIIKNGTSFHQPIFSNVTAYHYWKKERNLPNGIFLEKYDMDANGQLYSHEKLIDFKQTNRTIIFNTDYD</sequence>
<accession>A0ABT7ZVH1</accession>
<proteinExistence type="predicted"/>
<dbReference type="Proteomes" id="UP001231197">
    <property type="component" value="Unassembled WGS sequence"/>
</dbReference>
<evidence type="ECO:0000313" key="2">
    <source>
        <dbReference type="Proteomes" id="UP001231197"/>
    </source>
</evidence>
<protein>
    <recommendedName>
        <fullName evidence="3">GLPGLI family protein</fullName>
    </recommendedName>
</protein>
<dbReference type="EMBL" id="JASDDK010000002">
    <property type="protein sequence ID" value="MDN3492967.1"/>
    <property type="molecule type" value="Genomic_DNA"/>
</dbReference>
<reference evidence="1 2" key="1">
    <citation type="journal article" date="2023" name="Int. J. Syst. Evol. Microbiol.">
        <title>Winogradskyella bathintestinalis sp. nov., isolated from the intestine of the deep-sea loosejaw dragonfish, Malacosteus niger.</title>
        <authorList>
            <person name="Uniacke-Lowe S."/>
            <person name="Johnson C.N."/>
            <person name="Stanton C."/>
            <person name="Hill C."/>
            <person name="Ross P."/>
        </authorList>
    </citation>
    <scope>NUCLEOTIDE SEQUENCE [LARGE SCALE GENOMIC DNA]</scope>
    <source>
        <strain evidence="1 2">APC 3343</strain>
    </source>
</reference>
<keyword evidence="2" id="KW-1185">Reference proteome</keyword>
<comment type="caution">
    <text evidence="1">The sequence shown here is derived from an EMBL/GenBank/DDBJ whole genome shotgun (WGS) entry which is preliminary data.</text>
</comment>
<evidence type="ECO:0008006" key="3">
    <source>
        <dbReference type="Google" id="ProtNLM"/>
    </source>
</evidence>
<organism evidence="1 2">
    <name type="scientific">Winogradskyella bathintestinalis</name>
    <dbReference type="NCBI Taxonomy" id="3035208"/>
    <lineage>
        <taxon>Bacteria</taxon>
        <taxon>Pseudomonadati</taxon>
        <taxon>Bacteroidota</taxon>
        <taxon>Flavobacteriia</taxon>
        <taxon>Flavobacteriales</taxon>
        <taxon>Flavobacteriaceae</taxon>
        <taxon>Winogradskyella</taxon>
    </lineage>
</organism>
<dbReference type="RefSeq" id="WP_290206615.1">
    <property type="nucleotide sequence ID" value="NZ_JASDDK010000002.1"/>
</dbReference>
<evidence type="ECO:0000313" key="1">
    <source>
        <dbReference type="EMBL" id="MDN3492967.1"/>
    </source>
</evidence>